<gene>
    <name evidence="3" type="ORF">CSSPTR1EN2_LOCUS214</name>
</gene>
<evidence type="ECO:0000256" key="1">
    <source>
        <dbReference type="SAM" id="Coils"/>
    </source>
</evidence>
<reference evidence="3 4" key="1">
    <citation type="submission" date="2024-02" db="EMBL/GenBank/DDBJ databases">
        <authorList>
            <consortium name="ELIXIR-Norway"/>
            <consortium name="Elixir Norway"/>
        </authorList>
    </citation>
    <scope>NUCLEOTIDE SEQUENCE [LARGE SCALE GENOMIC DNA]</scope>
</reference>
<sequence>MTTILEVQDEIRKVQGELEELRKRLQEEVPEAERAHLWKKEELLMKEKEQLRQKELLLMQSGQNSSALVQQAGHNNNNSLIQQPAQNTPISITATPVHPLLIGFSVHDTPTSNQPNDAAANQILPQVEVKEEVALQLLHEQAAKWKLWSRNASSWAFFAVNDNEPVQVETPQVLRCILCRPEAVNLDVLAQRTRARKGVITYNKANGTTAMRKHIESEHPSIAKSYEAETENHRAMPRPLGAKKIPSQRRPKSLPLICTSPQPTPLLTTPE</sequence>
<proteinExistence type="predicted"/>
<keyword evidence="1" id="KW-0175">Coiled coil</keyword>
<keyword evidence="4" id="KW-1185">Reference proteome</keyword>
<evidence type="ECO:0008006" key="5">
    <source>
        <dbReference type="Google" id="ProtNLM"/>
    </source>
</evidence>
<organism evidence="3 4">
    <name type="scientific">Sphagnum troendelagicum</name>
    <dbReference type="NCBI Taxonomy" id="128251"/>
    <lineage>
        <taxon>Eukaryota</taxon>
        <taxon>Viridiplantae</taxon>
        <taxon>Streptophyta</taxon>
        <taxon>Embryophyta</taxon>
        <taxon>Bryophyta</taxon>
        <taxon>Sphagnophytina</taxon>
        <taxon>Sphagnopsida</taxon>
        <taxon>Sphagnales</taxon>
        <taxon>Sphagnaceae</taxon>
        <taxon>Sphagnum</taxon>
    </lineage>
</organism>
<evidence type="ECO:0000313" key="4">
    <source>
        <dbReference type="Proteomes" id="UP001497512"/>
    </source>
</evidence>
<dbReference type="EMBL" id="OZ019893">
    <property type="protein sequence ID" value="CAK9189563.1"/>
    <property type="molecule type" value="Genomic_DNA"/>
</dbReference>
<feature type="coiled-coil region" evidence="1">
    <location>
        <begin position="4"/>
        <end position="35"/>
    </location>
</feature>
<feature type="compositionally biased region" description="Low complexity" evidence="2">
    <location>
        <begin position="259"/>
        <end position="271"/>
    </location>
</feature>
<protein>
    <recommendedName>
        <fullName evidence="5">Transposase</fullName>
    </recommendedName>
</protein>
<feature type="region of interest" description="Disordered" evidence="2">
    <location>
        <begin position="232"/>
        <end position="271"/>
    </location>
</feature>
<accession>A0ABP0T7Z8</accession>
<dbReference type="Proteomes" id="UP001497512">
    <property type="component" value="Chromosome 1"/>
</dbReference>
<evidence type="ECO:0000256" key="2">
    <source>
        <dbReference type="SAM" id="MobiDB-lite"/>
    </source>
</evidence>
<evidence type="ECO:0000313" key="3">
    <source>
        <dbReference type="EMBL" id="CAK9189563.1"/>
    </source>
</evidence>
<name>A0ABP0T7Z8_9BRYO</name>